<accession>A0ACB8T854</accession>
<reference evidence="1" key="1">
    <citation type="submission" date="2021-03" db="EMBL/GenBank/DDBJ databases">
        <authorList>
            <consortium name="DOE Joint Genome Institute"/>
            <person name="Ahrendt S."/>
            <person name="Looney B.P."/>
            <person name="Miyauchi S."/>
            <person name="Morin E."/>
            <person name="Drula E."/>
            <person name="Courty P.E."/>
            <person name="Chicoki N."/>
            <person name="Fauchery L."/>
            <person name="Kohler A."/>
            <person name="Kuo A."/>
            <person name="Labutti K."/>
            <person name="Pangilinan J."/>
            <person name="Lipzen A."/>
            <person name="Riley R."/>
            <person name="Andreopoulos W."/>
            <person name="He G."/>
            <person name="Johnson J."/>
            <person name="Barry K.W."/>
            <person name="Grigoriev I.V."/>
            <person name="Nagy L."/>
            <person name="Hibbett D."/>
            <person name="Henrissat B."/>
            <person name="Matheny P.B."/>
            <person name="Labbe J."/>
            <person name="Martin F."/>
        </authorList>
    </citation>
    <scope>NUCLEOTIDE SEQUENCE</scope>
    <source>
        <strain evidence="1">HHB10654</strain>
    </source>
</reference>
<gene>
    <name evidence="1" type="ORF">BV25DRAFT_1800128</name>
</gene>
<sequence>LHIRLTNIPTTSTVADIRRMLKNHHVENIATVELDYHRFLPSAKAYLTVTHPDFLHSTLKRLTDATLCAHVVKAEMTPAPVKPRVRGSKGREDATGRAVVTGNGVGAGITDNEKSVLLYGLPGKLTIDATRSLLKGYKLAGGRAEIAKLDPSYPSSLTSRILVRLANKSEAYRLVRNMHMTYFDPGVWKESYLTRARVIV</sequence>
<comment type="caution">
    <text evidence="1">The sequence shown here is derived from an EMBL/GenBank/DDBJ whole genome shotgun (WGS) entry which is preliminary data.</text>
</comment>
<protein>
    <submittedName>
        <fullName evidence="1">Uncharacterized protein</fullName>
    </submittedName>
</protein>
<name>A0ACB8T854_9AGAM</name>
<reference evidence="1" key="2">
    <citation type="journal article" date="2022" name="New Phytol.">
        <title>Evolutionary transition to the ectomycorrhizal habit in the genomes of a hyperdiverse lineage of mushroom-forming fungi.</title>
        <authorList>
            <person name="Looney B."/>
            <person name="Miyauchi S."/>
            <person name="Morin E."/>
            <person name="Drula E."/>
            <person name="Courty P.E."/>
            <person name="Kohler A."/>
            <person name="Kuo A."/>
            <person name="LaButti K."/>
            <person name="Pangilinan J."/>
            <person name="Lipzen A."/>
            <person name="Riley R."/>
            <person name="Andreopoulos W."/>
            <person name="He G."/>
            <person name="Johnson J."/>
            <person name="Nolan M."/>
            <person name="Tritt A."/>
            <person name="Barry K.W."/>
            <person name="Grigoriev I.V."/>
            <person name="Nagy L.G."/>
            <person name="Hibbett D."/>
            <person name="Henrissat B."/>
            <person name="Matheny P.B."/>
            <person name="Labbe J."/>
            <person name="Martin F.M."/>
        </authorList>
    </citation>
    <scope>NUCLEOTIDE SEQUENCE</scope>
    <source>
        <strain evidence="1">HHB10654</strain>
    </source>
</reference>
<evidence type="ECO:0000313" key="1">
    <source>
        <dbReference type="EMBL" id="KAI0064649.1"/>
    </source>
</evidence>
<feature type="non-terminal residue" evidence="1">
    <location>
        <position position="1"/>
    </location>
</feature>
<evidence type="ECO:0000313" key="2">
    <source>
        <dbReference type="Proteomes" id="UP000814140"/>
    </source>
</evidence>
<proteinExistence type="predicted"/>
<organism evidence="1 2">
    <name type="scientific">Artomyces pyxidatus</name>
    <dbReference type="NCBI Taxonomy" id="48021"/>
    <lineage>
        <taxon>Eukaryota</taxon>
        <taxon>Fungi</taxon>
        <taxon>Dikarya</taxon>
        <taxon>Basidiomycota</taxon>
        <taxon>Agaricomycotina</taxon>
        <taxon>Agaricomycetes</taxon>
        <taxon>Russulales</taxon>
        <taxon>Auriscalpiaceae</taxon>
        <taxon>Artomyces</taxon>
    </lineage>
</organism>
<dbReference type="EMBL" id="MU277198">
    <property type="protein sequence ID" value="KAI0064649.1"/>
    <property type="molecule type" value="Genomic_DNA"/>
</dbReference>
<dbReference type="Proteomes" id="UP000814140">
    <property type="component" value="Unassembled WGS sequence"/>
</dbReference>
<keyword evidence="2" id="KW-1185">Reference proteome</keyword>